<feature type="signal peptide" evidence="1">
    <location>
        <begin position="1"/>
        <end position="25"/>
    </location>
</feature>
<sequence>MTQRLTVLGALTCLLLATMAFTGPAAEAAWTTSMRIHGGKLQLCKEPLRDGRVRVNIRLDNRGASHTHLGGMSRTRGGERVDVNHRTAAGRLSGVKSLVWQRGDQFVAGMGEVTGEGAGGDFLVSDLARC</sequence>
<accession>A0ABW0N1T8</accession>
<keyword evidence="3" id="KW-1185">Reference proteome</keyword>
<organism evidence="2 3">
    <name type="scientific">Nocardioides caricicola</name>
    <dbReference type="NCBI Taxonomy" id="634770"/>
    <lineage>
        <taxon>Bacteria</taxon>
        <taxon>Bacillati</taxon>
        <taxon>Actinomycetota</taxon>
        <taxon>Actinomycetes</taxon>
        <taxon>Propionibacteriales</taxon>
        <taxon>Nocardioidaceae</taxon>
        <taxon>Nocardioides</taxon>
    </lineage>
</organism>
<reference evidence="3" key="1">
    <citation type="journal article" date="2019" name="Int. J. Syst. Evol. Microbiol.">
        <title>The Global Catalogue of Microorganisms (GCM) 10K type strain sequencing project: providing services to taxonomists for standard genome sequencing and annotation.</title>
        <authorList>
            <consortium name="The Broad Institute Genomics Platform"/>
            <consortium name="The Broad Institute Genome Sequencing Center for Infectious Disease"/>
            <person name="Wu L."/>
            <person name="Ma J."/>
        </authorList>
    </citation>
    <scope>NUCLEOTIDE SEQUENCE [LARGE SCALE GENOMIC DNA]</scope>
    <source>
        <strain evidence="3">KACC 13778</strain>
    </source>
</reference>
<dbReference type="EMBL" id="JBHSMD010000003">
    <property type="protein sequence ID" value="MFC5493713.1"/>
    <property type="molecule type" value="Genomic_DNA"/>
</dbReference>
<keyword evidence="1" id="KW-0732">Signal</keyword>
<gene>
    <name evidence="2" type="ORF">ACFPKY_11420</name>
</gene>
<evidence type="ECO:0000313" key="2">
    <source>
        <dbReference type="EMBL" id="MFC5493713.1"/>
    </source>
</evidence>
<protein>
    <recommendedName>
        <fullName evidence="4">CHRD domain-containing protein</fullName>
    </recommendedName>
</protein>
<evidence type="ECO:0000256" key="1">
    <source>
        <dbReference type="SAM" id="SignalP"/>
    </source>
</evidence>
<name>A0ABW0N1T8_9ACTN</name>
<evidence type="ECO:0000313" key="3">
    <source>
        <dbReference type="Proteomes" id="UP001595956"/>
    </source>
</evidence>
<dbReference type="Proteomes" id="UP001595956">
    <property type="component" value="Unassembled WGS sequence"/>
</dbReference>
<comment type="caution">
    <text evidence="2">The sequence shown here is derived from an EMBL/GenBank/DDBJ whole genome shotgun (WGS) entry which is preliminary data.</text>
</comment>
<evidence type="ECO:0008006" key="4">
    <source>
        <dbReference type="Google" id="ProtNLM"/>
    </source>
</evidence>
<feature type="chain" id="PRO_5046871719" description="CHRD domain-containing protein" evidence="1">
    <location>
        <begin position="26"/>
        <end position="130"/>
    </location>
</feature>
<dbReference type="RefSeq" id="WP_345173234.1">
    <property type="nucleotide sequence ID" value="NZ_BAABFQ010000004.1"/>
</dbReference>
<proteinExistence type="predicted"/>